<proteinExistence type="predicted"/>
<evidence type="ECO:0000313" key="2">
    <source>
        <dbReference type="Proteomes" id="UP001497535"/>
    </source>
</evidence>
<accession>A0ACB0XQ43</accession>
<protein>
    <submittedName>
        <fullName evidence="1">Uncharacterized protein</fullName>
    </submittedName>
</protein>
<organism evidence="1 2">
    <name type="scientific">Meloidogyne enterolobii</name>
    <name type="common">Root-knot nematode worm</name>
    <name type="synonym">Meloidogyne mayaguensis</name>
    <dbReference type="NCBI Taxonomy" id="390850"/>
    <lineage>
        <taxon>Eukaryota</taxon>
        <taxon>Metazoa</taxon>
        <taxon>Ecdysozoa</taxon>
        <taxon>Nematoda</taxon>
        <taxon>Chromadorea</taxon>
        <taxon>Rhabditida</taxon>
        <taxon>Tylenchina</taxon>
        <taxon>Tylenchomorpha</taxon>
        <taxon>Tylenchoidea</taxon>
        <taxon>Meloidogynidae</taxon>
        <taxon>Meloidogyninae</taxon>
        <taxon>Meloidogyne</taxon>
    </lineage>
</organism>
<name>A0ACB0XQ43_MELEN</name>
<gene>
    <name evidence="1" type="ORF">MENTE1834_LOCUS2108</name>
</gene>
<dbReference type="Proteomes" id="UP001497535">
    <property type="component" value="Unassembled WGS sequence"/>
</dbReference>
<reference evidence="1" key="1">
    <citation type="submission" date="2023-11" db="EMBL/GenBank/DDBJ databases">
        <authorList>
            <person name="Poullet M."/>
        </authorList>
    </citation>
    <scope>NUCLEOTIDE SEQUENCE</scope>
    <source>
        <strain evidence="1">E1834</strain>
    </source>
</reference>
<sequence length="141" mass="16305">MCRKLCFLKVCGLRLADPDPKKVGYRGIFGSDAGSRYPKISNYPPTLLRIFADKYIADNLICGQFLRTIFTGTICGQFLRGTICILFFADFNCGHYFECTILWKLQINFNYGSFLRTFLSDIFLRTFFTTFLADIFCELFL</sequence>
<comment type="caution">
    <text evidence="1">The sequence shown here is derived from an EMBL/GenBank/DDBJ whole genome shotgun (WGS) entry which is preliminary data.</text>
</comment>
<dbReference type="EMBL" id="CAVMJV010000002">
    <property type="protein sequence ID" value="CAK5012397.1"/>
    <property type="molecule type" value="Genomic_DNA"/>
</dbReference>
<keyword evidence="2" id="KW-1185">Reference proteome</keyword>
<evidence type="ECO:0000313" key="1">
    <source>
        <dbReference type="EMBL" id="CAK5012397.1"/>
    </source>
</evidence>